<dbReference type="Proteomes" id="UP000673394">
    <property type="component" value="Unassembled WGS sequence"/>
</dbReference>
<dbReference type="PROSITE" id="PS51257">
    <property type="entry name" value="PROKAR_LIPOPROTEIN"/>
    <property type="match status" value="1"/>
</dbReference>
<dbReference type="RefSeq" id="WP_210660330.1">
    <property type="nucleotide sequence ID" value="NZ_JAGKSP010000007.1"/>
</dbReference>
<gene>
    <name evidence="2" type="ORF">I8J30_18085</name>
</gene>
<proteinExistence type="predicted"/>
<dbReference type="PANTHER" id="PTHR43649:SF17">
    <property type="entry name" value="ABC TRANSPORTER SOLUTE BINDING PROTEIN-SUGAR TRANSPORT"/>
    <property type="match status" value="1"/>
</dbReference>
<evidence type="ECO:0000313" key="3">
    <source>
        <dbReference type="Proteomes" id="UP000673394"/>
    </source>
</evidence>
<dbReference type="InterPro" id="IPR050490">
    <property type="entry name" value="Bact_solute-bd_prot1"/>
</dbReference>
<evidence type="ECO:0000256" key="1">
    <source>
        <dbReference type="SAM" id="SignalP"/>
    </source>
</evidence>
<keyword evidence="1" id="KW-0732">Signal</keyword>
<dbReference type="Pfam" id="PF01547">
    <property type="entry name" value="SBP_bac_1"/>
    <property type="match status" value="1"/>
</dbReference>
<accession>A0ABS5CFK4</accession>
<reference evidence="2 3" key="1">
    <citation type="submission" date="2021-04" db="EMBL/GenBank/DDBJ databases">
        <title>Paenibacillus sp. DLE-14 whole genome sequence.</title>
        <authorList>
            <person name="Ham Y.J."/>
        </authorList>
    </citation>
    <scope>NUCLEOTIDE SEQUENCE [LARGE SCALE GENOMIC DNA]</scope>
    <source>
        <strain evidence="2 3">DLE-14</strain>
    </source>
</reference>
<keyword evidence="3" id="KW-1185">Reference proteome</keyword>
<name>A0ABS5CFK4_9BACL</name>
<dbReference type="CDD" id="cd13580">
    <property type="entry name" value="PBP2_AlgQ_like_1"/>
    <property type="match status" value="1"/>
</dbReference>
<dbReference type="PANTHER" id="PTHR43649">
    <property type="entry name" value="ARABINOSE-BINDING PROTEIN-RELATED"/>
    <property type="match status" value="1"/>
</dbReference>
<comment type="caution">
    <text evidence="2">The sequence shown here is derived from an EMBL/GenBank/DDBJ whole genome shotgun (WGS) entry which is preliminary data.</text>
</comment>
<dbReference type="EMBL" id="JAGKSP010000007">
    <property type="protein sequence ID" value="MBP3964633.1"/>
    <property type="molecule type" value="Genomic_DNA"/>
</dbReference>
<evidence type="ECO:0000313" key="2">
    <source>
        <dbReference type="EMBL" id="MBP3964633.1"/>
    </source>
</evidence>
<dbReference type="InterPro" id="IPR006059">
    <property type="entry name" value="SBP"/>
</dbReference>
<feature type="signal peptide" evidence="1">
    <location>
        <begin position="1"/>
        <end position="19"/>
    </location>
</feature>
<feature type="chain" id="PRO_5045403130" evidence="1">
    <location>
        <begin position="20"/>
        <end position="561"/>
    </location>
</feature>
<dbReference type="SUPFAM" id="SSF53850">
    <property type="entry name" value="Periplasmic binding protein-like II"/>
    <property type="match status" value="1"/>
</dbReference>
<organism evidence="2 3">
    <name type="scientific">Paenibacillus lignilyticus</name>
    <dbReference type="NCBI Taxonomy" id="1172615"/>
    <lineage>
        <taxon>Bacteria</taxon>
        <taxon>Bacillati</taxon>
        <taxon>Bacillota</taxon>
        <taxon>Bacilli</taxon>
        <taxon>Bacillales</taxon>
        <taxon>Paenibacillaceae</taxon>
        <taxon>Paenibacillus</taxon>
    </lineage>
</organism>
<dbReference type="Gene3D" id="3.40.190.10">
    <property type="entry name" value="Periplasmic binding protein-like II"/>
    <property type="match status" value="2"/>
</dbReference>
<protein>
    <submittedName>
        <fullName evidence="2">Extracellular solute-binding protein</fullName>
    </submittedName>
</protein>
<sequence>MKTTAVSLFLCASIVLSLAACDLYGADEGNQFSATYHAGDSKDEKDSNTYAHINDDGPFKKYEKPITVTLGRQGIAGNNLPNGDTLEDNEFLKYVEDRLNVNVIYEFSIEDVDDYNQKVSLAIANNSMPDMMVVNEQQFKEMAGADMLADLTPFYEAYSSPLIKDYYKSFSDDRVLNTGRIGGKLYGLPNTNIDGTYQLLWVRKDWLDKLQLKLPSSMDDVQAIARAFKELDPDQNGKSDTVGLLGDKQIVGDAEFFTFDPIFNQYHSYPKSWFKDADDNIVYGSTTPETKEALMKLRDMYKEGLIDKEFLTRKWQDNAALVSGGRAGILFAPWFAGWMLADSVKTDPKAEWVPLAAPLDGDGKRNVVPSAPSGTFLVVNKHAMHPEAALKMLSVEYEGIRLIDPKSHELYKDEIVSWLNYPLNVQLDFQDSLARDIPIYDKVLMDNDLQDMPARLIKRVNAILKNKKEPKQDITAFADSLAYYTGGAVTGTKEITKVDPIFYGTTETMVKKGTSLDKLENETFLRIITGAAPIEDFDKFVSTWKLSGGDEVTQEVAASLN</sequence>